<reference evidence="13 14" key="1">
    <citation type="journal article" date="2017" name="BMC Genomics">
        <title>Comparative genomic and phylogenomic analyses of the Bifidobacteriaceae family.</title>
        <authorList>
            <person name="Lugli G.A."/>
            <person name="Milani C."/>
            <person name="Turroni F."/>
            <person name="Duranti S."/>
            <person name="Mancabelli L."/>
            <person name="Mangifesta M."/>
            <person name="Ferrario C."/>
            <person name="Modesto M."/>
            <person name="Mattarelli P."/>
            <person name="Jiri K."/>
            <person name="van Sinderen D."/>
            <person name="Ventura M."/>
        </authorList>
    </citation>
    <scope>NUCLEOTIDE SEQUENCE [LARGE SCALE GENOMIC DNA]</scope>
    <source>
        <strain evidence="13 14">LMG 21773</strain>
    </source>
</reference>
<evidence type="ECO:0000313" key="14">
    <source>
        <dbReference type="Proteomes" id="UP000228976"/>
    </source>
</evidence>
<dbReference type="Pfam" id="PF08245">
    <property type="entry name" value="Mur_ligase_M"/>
    <property type="match status" value="1"/>
</dbReference>
<dbReference type="PROSITE" id="PS01012">
    <property type="entry name" value="FOLYLPOLYGLU_SYNT_2"/>
    <property type="match status" value="1"/>
</dbReference>
<accession>A0A261FB47</accession>
<feature type="domain" description="Mur ligase C-terminal" evidence="11">
    <location>
        <begin position="315"/>
        <end position="430"/>
    </location>
</feature>
<organism evidence="13 14">
    <name type="scientific">Aeriscardovia aeriphila</name>
    <dbReference type="NCBI Taxonomy" id="218139"/>
    <lineage>
        <taxon>Bacteria</taxon>
        <taxon>Bacillati</taxon>
        <taxon>Actinomycetota</taxon>
        <taxon>Actinomycetes</taxon>
        <taxon>Bifidobacteriales</taxon>
        <taxon>Bifidobacteriaceae</taxon>
        <taxon>Aeriscardovia</taxon>
    </lineage>
</organism>
<protein>
    <recommendedName>
        <fullName evidence="3">tetrahydrofolate synthase</fullName>
        <ecNumber evidence="3">6.3.2.17</ecNumber>
    </recommendedName>
    <alternativeName>
        <fullName evidence="9">Tetrahydrofolylpolyglutamate synthase</fullName>
    </alternativeName>
</protein>
<sequence>MSLEHPSNNGLTLRDVYEEILSRAPEHKPQPSLERMRYCLDLMGNPEKSFRVIHITGTNGKGSTSALAEALLRAYGMRTGLYTSPHLEKVTERIRIDGEPVSDERFVDLWLQVRDFINMTDEWSKKQEFGARMSFFEVLTIMAIWAFADAPVDVAVIEVGMGGLWDATNVMDGAASIIGPVGMDHMQWLGDTVEKIATEKAGIIKPGSVAIMGPQTKESVREIIRNAAASQPGASLLEDGEQLKVISRLPAVGGQVATLETPNGTYADVPIKMFGEHQAHNALAALAACEVVLPVNGALDGSVVEQAFSTVSIPGRMEIIRHSPTIMLDGGHNPQAVTALRKAIEENFDFTQLVGVVSMMKDKQVETVLGILEPLLSQIVVTQNSEINRVMPVDDLYNVACSVFGEDRVYREPLMTNALQKAVDLVDSHDEIGVGYGHGVLVTGSFVTVGDARELLKPRQNADLLKPKSERARN</sequence>
<evidence type="ECO:0000313" key="13">
    <source>
        <dbReference type="EMBL" id="OZG56193.1"/>
    </source>
</evidence>
<evidence type="ECO:0000256" key="3">
    <source>
        <dbReference type="ARBA" id="ARBA00013025"/>
    </source>
</evidence>
<dbReference type="InterPro" id="IPR004101">
    <property type="entry name" value="Mur_ligase_C"/>
</dbReference>
<comment type="similarity">
    <text evidence="2">Belongs to the folylpolyglutamate synthase family.</text>
</comment>
<dbReference type="GO" id="GO:0004326">
    <property type="term" value="F:tetrahydrofolylpolyglutamate synthase activity"/>
    <property type="evidence" value="ECO:0007669"/>
    <property type="project" value="UniProtKB-EC"/>
</dbReference>
<dbReference type="GO" id="GO:0046872">
    <property type="term" value="F:metal ion binding"/>
    <property type="evidence" value="ECO:0007669"/>
    <property type="project" value="UniProtKB-KW"/>
</dbReference>
<dbReference type="Gene3D" id="3.90.190.20">
    <property type="entry name" value="Mur ligase, C-terminal domain"/>
    <property type="match status" value="1"/>
</dbReference>
<evidence type="ECO:0000256" key="4">
    <source>
        <dbReference type="ARBA" id="ARBA00022598"/>
    </source>
</evidence>
<comment type="cofactor">
    <cofactor evidence="1">
        <name>Mg(2+)</name>
        <dbReference type="ChEBI" id="CHEBI:18420"/>
    </cofactor>
</comment>
<keyword evidence="14" id="KW-1185">Reference proteome</keyword>
<dbReference type="InterPro" id="IPR018109">
    <property type="entry name" value="Folylpolyglutamate_synth_CS"/>
</dbReference>
<keyword evidence="8" id="KW-0460">Magnesium</keyword>
<gene>
    <name evidence="13" type="ORF">AEAE_0681</name>
</gene>
<keyword evidence="7" id="KW-0067">ATP-binding</keyword>
<comment type="catalytic activity">
    <reaction evidence="10">
        <text>(6S)-5,6,7,8-tetrahydrofolyl-(gamma-L-Glu)(n) + L-glutamate + ATP = (6S)-5,6,7,8-tetrahydrofolyl-(gamma-L-Glu)(n+1) + ADP + phosphate + H(+)</text>
        <dbReference type="Rhea" id="RHEA:10580"/>
        <dbReference type="Rhea" id="RHEA-COMP:14738"/>
        <dbReference type="Rhea" id="RHEA-COMP:14740"/>
        <dbReference type="ChEBI" id="CHEBI:15378"/>
        <dbReference type="ChEBI" id="CHEBI:29985"/>
        <dbReference type="ChEBI" id="CHEBI:30616"/>
        <dbReference type="ChEBI" id="CHEBI:43474"/>
        <dbReference type="ChEBI" id="CHEBI:141005"/>
        <dbReference type="ChEBI" id="CHEBI:456216"/>
        <dbReference type="EC" id="6.3.2.17"/>
    </reaction>
</comment>
<dbReference type="InterPro" id="IPR036615">
    <property type="entry name" value="Mur_ligase_C_dom_sf"/>
</dbReference>
<evidence type="ECO:0000256" key="9">
    <source>
        <dbReference type="ARBA" id="ARBA00030592"/>
    </source>
</evidence>
<dbReference type="GO" id="GO:0008841">
    <property type="term" value="F:dihydrofolate synthase activity"/>
    <property type="evidence" value="ECO:0007669"/>
    <property type="project" value="TreeGrafter"/>
</dbReference>
<evidence type="ECO:0000256" key="5">
    <source>
        <dbReference type="ARBA" id="ARBA00022723"/>
    </source>
</evidence>
<evidence type="ECO:0000256" key="7">
    <source>
        <dbReference type="ARBA" id="ARBA00022840"/>
    </source>
</evidence>
<dbReference type="Pfam" id="PF02875">
    <property type="entry name" value="Mur_ligase_C"/>
    <property type="match status" value="1"/>
</dbReference>
<dbReference type="FunFam" id="3.40.1190.10:FF:000011">
    <property type="entry name" value="Folylpolyglutamate synthase/dihydrofolate synthase"/>
    <property type="match status" value="1"/>
</dbReference>
<dbReference type="Gene3D" id="3.40.1190.10">
    <property type="entry name" value="Mur-like, catalytic domain"/>
    <property type="match status" value="1"/>
</dbReference>
<evidence type="ECO:0000259" key="11">
    <source>
        <dbReference type="Pfam" id="PF02875"/>
    </source>
</evidence>
<dbReference type="GO" id="GO:0005737">
    <property type="term" value="C:cytoplasm"/>
    <property type="evidence" value="ECO:0007669"/>
    <property type="project" value="TreeGrafter"/>
</dbReference>
<evidence type="ECO:0000256" key="1">
    <source>
        <dbReference type="ARBA" id="ARBA00001946"/>
    </source>
</evidence>
<dbReference type="GO" id="GO:0005524">
    <property type="term" value="F:ATP binding"/>
    <property type="evidence" value="ECO:0007669"/>
    <property type="project" value="UniProtKB-KW"/>
</dbReference>
<dbReference type="EC" id="6.3.2.17" evidence="3"/>
<dbReference type="PANTHER" id="PTHR11136">
    <property type="entry name" value="FOLYLPOLYGLUTAMATE SYNTHASE-RELATED"/>
    <property type="match status" value="1"/>
</dbReference>
<dbReference type="InterPro" id="IPR036565">
    <property type="entry name" value="Mur-like_cat_sf"/>
</dbReference>
<dbReference type="AlphaFoldDB" id="A0A261FB47"/>
<evidence type="ECO:0000256" key="2">
    <source>
        <dbReference type="ARBA" id="ARBA00008276"/>
    </source>
</evidence>
<dbReference type="InterPro" id="IPR013221">
    <property type="entry name" value="Mur_ligase_cen"/>
</dbReference>
<evidence type="ECO:0000256" key="6">
    <source>
        <dbReference type="ARBA" id="ARBA00022741"/>
    </source>
</evidence>
<evidence type="ECO:0000256" key="10">
    <source>
        <dbReference type="ARBA" id="ARBA00047493"/>
    </source>
</evidence>
<dbReference type="SUPFAM" id="SSF53623">
    <property type="entry name" value="MurD-like peptide ligases, catalytic domain"/>
    <property type="match status" value="1"/>
</dbReference>
<keyword evidence="4" id="KW-0436">Ligase</keyword>
<dbReference type="InterPro" id="IPR001645">
    <property type="entry name" value="Folylpolyglutamate_synth"/>
</dbReference>
<comment type="caution">
    <text evidence="13">The sequence shown here is derived from an EMBL/GenBank/DDBJ whole genome shotgun (WGS) entry which is preliminary data.</text>
</comment>
<dbReference type="PANTHER" id="PTHR11136:SF0">
    <property type="entry name" value="DIHYDROFOLATE SYNTHETASE-RELATED"/>
    <property type="match status" value="1"/>
</dbReference>
<dbReference type="NCBIfam" id="TIGR01499">
    <property type="entry name" value="folC"/>
    <property type="match status" value="1"/>
</dbReference>
<dbReference type="RefSeq" id="WP_094689748.1">
    <property type="nucleotide sequence ID" value="NZ_JACBYZ010000001.1"/>
</dbReference>
<dbReference type="SUPFAM" id="SSF53244">
    <property type="entry name" value="MurD-like peptide ligases, peptide-binding domain"/>
    <property type="match status" value="1"/>
</dbReference>
<dbReference type="EMBL" id="MWWU01000002">
    <property type="protein sequence ID" value="OZG56193.1"/>
    <property type="molecule type" value="Genomic_DNA"/>
</dbReference>
<proteinExistence type="inferred from homology"/>
<keyword evidence="5" id="KW-0479">Metal-binding</keyword>
<dbReference type="OrthoDB" id="9809356at2"/>
<dbReference type="Proteomes" id="UP000228976">
    <property type="component" value="Unassembled WGS sequence"/>
</dbReference>
<dbReference type="PIRSF" id="PIRSF001563">
    <property type="entry name" value="Folylpolyglu_synth"/>
    <property type="match status" value="1"/>
</dbReference>
<feature type="domain" description="Mur ligase central" evidence="12">
    <location>
        <begin position="146"/>
        <end position="289"/>
    </location>
</feature>
<evidence type="ECO:0000259" key="12">
    <source>
        <dbReference type="Pfam" id="PF08245"/>
    </source>
</evidence>
<name>A0A261FB47_9BIFI</name>
<evidence type="ECO:0000256" key="8">
    <source>
        <dbReference type="ARBA" id="ARBA00022842"/>
    </source>
</evidence>
<keyword evidence="6" id="KW-0547">Nucleotide-binding</keyword>